<gene>
    <name evidence="1" type="ORF">HUG12_09790</name>
</gene>
<protein>
    <submittedName>
        <fullName evidence="1">Uncharacterized protein</fullName>
    </submittedName>
</protein>
<dbReference type="GeneID" id="56037751"/>
<dbReference type="RefSeq" id="WP_179268582.1">
    <property type="nucleotide sequence ID" value="NZ_CP058579.1"/>
</dbReference>
<evidence type="ECO:0000313" key="2">
    <source>
        <dbReference type="Proteomes" id="UP000509626"/>
    </source>
</evidence>
<keyword evidence="2" id="KW-1185">Reference proteome</keyword>
<sequence length="96" mass="11001">MSATIKAKNVSPLLSTSVVPKIRNRKRRVSIVDEDRKLIARTANRLCDEYEIRGGMAIGRHIALSEFVERVFDAREDVLNDRDKPEYVQKESDSPE</sequence>
<dbReference type="Proteomes" id="UP000509626">
    <property type="component" value="Chromosome"/>
</dbReference>
<organism evidence="1 2">
    <name type="scientific">Halorarum salinum</name>
    <dbReference type="NCBI Taxonomy" id="2743089"/>
    <lineage>
        <taxon>Archaea</taxon>
        <taxon>Methanobacteriati</taxon>
        <taxon>Methanobacteriota</taxon>
        <taxon>Stenosarchaea group</taxon>
        <taxon>Halobacteria</taxon>
        <taxon>Halobacteriales</taxon>
        <taxon>Haloferacaceae</taxon>
        <taxon>Halorarum</taxon>
    </lineage>
</organism>
<evidence type="ECO:0000313" key="1">
    <source>
        <dbReference type="EMBL" id="QLG61997.1"/>
    </source>
</evidence>
<dbReference type="AlphaFoldDB" id="A0A7D5Q9Y0"/>
<proteinExistence type="predicted"/>
<accession>A0A7D5Q9Y0</accession>
<name>A0A7D5Q9Y0_9EURY</name>
<dbReference type="EMBL" id="CP058579">
    <property type="protein sequence ID" value="QLG61997.1"/>
    <property type="molecule type" value="Genomic_DNA"/>
</dbReference>
<dbReference type="KEGG" id="halu:HUG12_09790"/>
<reference evidence="1 2" key="1">
    <citation type="submission" date="2020-06" db="EMBL/GenBank/DDBJ databases">
        <title>NJ-3-1, isolated from saline soil.</title>
        <authorList>
            <person name="Cui H.L."/>
            <person name="Shi X."/>
        </authorList>
    </citation>
    <scope>NUCLEOTIDE SEQUENCE [LARGE SCALE GENOMIC DNA]</scope>
    <source>
        <strain evidence="1 2">NJ-3-1</strain>
    </source>
</reference>